<reference evidence="9" key="2">
    <citation type="journal article" date="2021" name="PeerJ">
        <title>Extensive microbial diversity within the chicken gut microbiome revealed by metagenomics and culture.</title>
        <authorList>
            <person name="Gilroy R."/>
            <person name="Ravi A."/>
            <person name="Getino M."/>
            <person name="Pursley I."/>
            <person name="Horton D.L."/>
            <person name="Alikhan N.F."/>
            <person name="Baker D."/>
            <person name="Gharbi K."/>
            <person name="Hall N."/>
            <person name="Watson M."/>
            <person name="Adriaenssens E.M."/>
            <person name="Foster-Nyarko E."/>
            <person name="Jarju S."/>
            <person name="Secka A."/>
            <person name="Antonio M."/>
            <person name="Oren A."/>
            <person name="Chaudhuri R.R."/>
            <person name="La Ragione R."/>
            <person name="Hildebrand F."/>
            <person name="Pallen M.J."/>
        </authorList>
    </citation>
    <scope>NUCLEOTIDE SEQUENCE</scope>
    <source>
        <strain evidence="9">ChiHile30-977</strain>
    </source>
</reference>
<comment type="similarity">
    <text evidence="1 6">Belongs to the peptidase M42 family.</text>
</comment>
<dbReference type="SUPFAM" id="SSF53187">
    <property type="entry name" value="Zn-dependent exopeptidases"/>
    <property type="match status" value="1"/>
</dbReference>
<dbReference type="PANTHER" id="PTHR32481:SF0">
    <property type="entry name" value="AMINOPEPTIDASE YPDE-RELATED"/>
    <property type="match status" value="1"/>
</dbReference>
<dbReference type="Pfam" id="PF05343">
    <property type="entry name" value="Peptidase_M42"/>
    <property type="match status" value="1"/>
</dbReference>
<dbReference type="AlphaFoldDB" id="A0A9D1CJP7"/>
<evidence type="ECO:0000256" key="2">
    <source>
        <dbReference type="ARBA" id="ARBA00022438"/>
    </source>
</evidence>
<feature type="binding site" evidence="8">
    <location>
        <position position="200"/>
    </location>
    <ligand>
        <name>Zn(2+)</name>
        <dbReference type="ChEBI" id="CHEBI:29105"/>
        <label>2</label>
    </ligand>
</feature>
<keyword evidence="3" id="KW-0645">Protease</keyword>
<dbReference type="GO" id="GO:0046872">
    <property type="term" value="F:metal ion binding"/>
    <property type="evidence" value="ECO:0007669"/>
    <property type="project" value="UniProtKB-UniRule"/>
</dbReference>
<keyword evidence="4 8" id="KW-0479">Metal-binding</keyword>
<dbReference type="GO" id="GO:0004177">
    <property type="term" value="F:aminopeptidase activity"/>
    <property type="evidence" value="ECO:0007669"/>
    <property type="project" value="UniProtKB-UniRule"/>
</dbReference>
<name>A0A9D1CJP7_9FIRM</name>
<evidence type="ECO:0000256" key="6">
    <source>
        <dbReference type="PIRNR" id="PIRNR001123"/>
    </source>
</evidence>
<feature type="binding site" evidence="8">
    <location>
        <position position="222"/>
    </location>
    <ligand>
        <name>Zn(2+)</name>
        <dbReference type="ChEBI" id="CHEBI:29105"/>
        <label>1</label>
    </ligand>
</feature>
<gene>
    <name evidence="9" type="ORF">IAA66_10535</name>
</gene>
<dbReference type="Proteomes" id="UP000886819">
    <property type="component" value="Unassembled WGS sequence"/>
</dbReference>
<keyword evidence="2" id="KW-0031">Aminopeptidase</keyword>
<comment type="caution">
    <text evidence="9">The sequence shown here is derived from an EMBL/GenBank/DDBJ whole genome shotgun (WGS) entry which is preliminary data.</text>
</comment>
<evidence type="ECO:0000256" key="1">
    <source>
        <dbReference type="ARBA" id="ARBA00006272"/>
    </source>
</evidence>
<dbReference type="PANTHER" id="PTHR32481">
    <property type="entry name" value="AMINOPEPTIDASE"/>
    <property type="match status" value="1"/>
</dbReference>
<feature type="binding site" evidence="8">
    <location>
        <position position="171"/>
    </location>
    <ligand>
        <name>Zn(2+)</name>
        <dbReference type="ChEBI" id="CHEBI:29105"/>
        <label>1</label>
    </ligand>
</feature>
<reference evidence="9" key="1">
    <citation type="submission" date="2020-10" db="EMBL/GenBank/DDBJ databases">
        <authorList>
            <person name="Gilroy R."/>
        </authorList>
    </citation>
    <scope>NUCLEOTIDE SEQUENCE</scope>
    <source>
        <strain evidence="9">ChiHile30-977</strain>
    </source>
</reference>
<dbReference type="InterPro" id="IPR008007">
    <property type="entry name" value="Peptidase_M42"/>
</dbReference>
<proteinExistence type="inferred from homology"/>
<feature type="binding site" evidence="8">
    <location>
        <position position="310"/>
    </location>
    <ligand>
        <name>Zn(2+)</name>
        <dbReference type="ChEBI" id="CHEBI:29105"/>
        <label>2</label>
    </ligand>
</feature>
<keyword evidence="5" id="KW-0378">Hydrolase</keyword>
<dbReference type="InterPro" id="IPR023367">
    <property type="entry name" value="Peptidase_M42_dom2"/>
</dbReference>
<evidence type="ECO:0000313" key="9">
    <source>
        <dbReference type="EMBL" id="HIQ63997.1"/>
    </source>
</evidence>
<dbReference type="PIRSF" id="PIRSF001123">
    <property type="entry name" value="PepA_GA"/>
    <property type="match status" value="1"/>
</dbReference>
<protein>
    <submittedName>
        <fullName evidence="9">M20/M25/M40 family metallo-hydrolase</fullName>
    </submittedName>
</protein>
<accession>A0A9D1CJP7</accession>
<dbReference type="SUPFAM" id="SSF101821">
    <property type="entry name" value="Aminopeptidase/glucanase lid domain"/>
    <property type="match status" value="1"/>
</dbReference>
<feature type="active site" description="Proton acceptor" evidence="7">
    <location>
        <position position="199"/>
    </location>
</feature>
<dbReference type="Gene3D" id="3.40.630.10">
    <property type="entry name" value="Zn peptidases"/>
    <property type="match status" value="1"/>
</dbReference>
<dbReference type="InterPro" id="IPR051464">
    <property type="entry name" value="Peptidase_M42_aminopept"/>
</dbReference>
<evidence type="ECO:0000313" key="10">
    <source>
        <dbReference type="Proteomes" id="UP000886819"/>
    </source>
</evidence>
<sequence>MLLKELTAAFGVSGCEQEIRTLLRRLCQERGATCSVDRIGNLVAQKSGGDTRAPHVLLAAHMDEVGLIVRGAHEEGYLRYAPVGGVDPRVLVSKTVLCGEKRIPGVIGAKAIHLQSAEDKRRVLGHNDLYIDIGAKSGEEALKLCPAGTYVVFDSPLEPMGDNCVVSRALDDRVGCLALLHALEHGYCGELTCVFTSMEEVGLRGARVAGQHLTYDLAVVLEGTTCNDLGDVPSEAQVCNLGKGVAISFSDRASIAHPRLRAAMETLAREKGIPAQPKRASTGGNDAGALQTAAGAKPTVVLSVPCRYIHSPASVASLSDIQAQSDLVCAFLDALPALKADIFD</sequence>
<dbReference type="GO" id="GO:0006508">
    <property type="term" value="P:proteolysis"/>
    <property type="evidence" value="ECO:0007669"/>
    <property type="project" value="UniProtKB-KW"/>
</dbReference>
<evidence type="ECO:0000256" key="8">
    <source>
        <dbReference type="PIRSR" id="PIRSR001123-2"/>
    </source>
</evidence>
<evidence type="ECO:0000256" key="3">
    <source>
        <dbReference type="ARBA" id="ARBA00022670"/>
    </source>
</evidence>
<evidence type="ECO:0000256" key="5">
    <source>
        <dbReference type="ARBA" id="ARBA00022801"/>
    </source>
</evidence>
<comment type="cofactor">
    <cofactor evidence="8">
        <name>a divalent metal cation</name>
        <dbReference type="ChEBI" id="CHEBI:60240"/>
    </cofactor>
    <text evidence="8">Binds 2 divalent metal cations per subunit.</text>
</comment>
<evidence type="ECO:0000256" key="7">
    <source>
        <dbReference type="PIRSR" id="PIRSR001123-1"/>
    </source>
</evidence>
<dbReference type="EMBL" id="DVFI01000145">
    <property type="protein sequence ID" value="HIQ63997.1"/>
    <property type="molecule type" value="Genomic_DNA"/>
</dbReference>
<feature type="binding site" evidence="8">
    <location>
        <position position="171"/>
    </location>
    <ligand>
        <name>Zn(2+)</name>
        <dbReference type="ChEBI" id="CHEBI:29105"/>
        <label>2</label>
    </ligand>
</feature>
<organism evidence="9 10">
    <name type="scientific">Candidatus Avichristensenella intestinipullorum</name>
    <dbReference type="NCBI Taxonomy" id="2840693"/>
    <lineage>
        <taxon>Bacteria</taxon>
        <taxon>Bacillati</taxon>
        <taxon>Bacillota</taxon>
        <taxon>Clostridia</taxon>
        <taxon>Candidatus Avichristensenella</taxon>
    </lineage>
</organism>
<evidence type="ECO:0000256" key="4">
    <source>
        <dbReference type="ARBA" id="ARBA00022723"/>
    </source>
</evidence>
<dbReference type="Gene3D" id="2.40.30.40">
    <property type="entry name" value="Peptidase M42, domain 2"/>
    <property type="match status" value="1"/>
</dbReference>
<feature type="binding site" evidence="8">
    <location>
        <position position="61"/>
    </location>
    <ligand>
        <name>Zn(2+)</name>
        <dbReference type="ChEBI" id="CHEBI:29105"/>
        <label>1</label>
    </ligand>
</feature>